<feature type="binding site" evidence="9">
    <location>
        <begin position="92"/>
        <end position="95"/>
    </location>
    <ligand>
        <name>a ribonucleoside 5'-phosphate</name>
        <dbReference type="ChEBI" id="CHEBI:58043"/>
    </ligand>
</feature>
<keyword evidence="6 9" id="KW-0665">Pyrimidine biosynthesis</keyword>
<feature type="binding site" evidence="9">
    <location>
        <position position="179"/>
    </location>
    <ligand>
        <name>ATP</name>
        <dbReference type="ChEBI" id="CHEBI:30616"/>
    </ligand>
</feature>
<dbReference type="GO" id="GO:0005634">
    <property type="term" value="C:nucleus"/>
    <property type="evidence" value="ECO:0007669"/>
    <property type="project" value="UniProtKB-SubCell"/>
</dbReference>
<dbReference type="SUPFAM" id="SSF52540">
    <property type="entry name" value="P-loop containing nucleoside triphosphate hydrolases"/>
    <property type="match status" value="1"/>
</dbReference>
<comment type="catalytic activity">
    <reaction evidence="8 9">
        <text>UMP + ATP = UDP + ADP</text>
        <dbReference type="Rhea" id="RHEA:24400"/>
        <dbReference type="ChEBI" id="CHEBI:30616"/>
        <dbReference type="ChEBI" id="CHEBI:57865"/>
        <dbReference type="ChEBI" id="CHEBI:58223"/>
        <dbReference type="ChEBI" id="CHEBI:456216"/>
        <dbReference type="EC" id="2.7.4.14"/>
    </reaction>
</comment>
<comment type="catalytic activity">
    <reaction evidence="9">
        <text>dCMP + ATP = dCDP + ADP</text>
        <dbReference type="Rhea" id="RHEA:25094"/>
        <dbReference type="ChEBI" id="CHEBI:30616"/>
        <dbReference type="ChEBI" id="CHEBI:57566"/>
        <dbReference type="ChEBI" id="CHEBI:58593"/>
        <dbReference type="ChEBI" id="CHEBI:456216"/>
        <dbReference type="EC" id="2.7.4.14"/>
    </reaction>
</comment>
<comment type="caution">
    <text evidence="9">Lacks conserved residue(s) required for the propagation of feature annotation.</text>
</comment>
<evidence type="ECO:0000256" key="3">
    <source>
        <dbReference type="ARBA" id="ARBA00022741"/>
    </source>
</evidence>
<reference evidence="10" key="1">
    <citation type="submission" date="2022-01" db="EMBL/GenBank/DDBJ databases">
        <authorList>
            <person name="King R."/>
        </authorList>
    </citation>
    <scope>NUCLEOTIDE SEQUENCE</scope>
</reference>
<dbReference type="PROSITE" id="PS00113">
    <property type="entry name" value="ADENYLATE_KINASE"/>
    <property type="match status" value="1"/>
</dbReference>
<comment type="subcellular location">
    <subcellularLocation>
        <location evidence="9">Cytoplasm</location>
    </subcellularLocation>
    <subcellularLocation>
        <location evidence="9">Nucleus</location>
    </subcellularLocation>
</comment>
<dbReference type="InterPro" id="IPR000850">
    <property type="entry name" value="Adenylat/UMP-CMP_kin"/>
</dbReference>
<keyword evidence="11" id="KW-1185">Reference proteome</keyword>
<evidence type="ECO:0000256" key="1">
    <source>
        <dbReference type="ARBA" id="ARBA00022490"/>
    </source>
</evidence>
<dbReference type="FunFam" id="3.40.50.300:FF:000315">
    <property type="entry name" value="Adenylate kinase 1"/>
    <property type="match status" value="1"/>
</dbReference>
<dbReference type="InterPro" id="IPR006266">
    <property type="entry name" value="UMP_CMP_kinase"/>
</dbReference>
<dbReference type="HAMAP" id="MF_00235">
    <property type="entry name" value="Adenylate_kinase_Adk"/>
    <property type="match status" value="1"/>
</dbReference>
<keyword evidence="3 9" id="KW-0547">Nucleotide-binding</keyword>
<proteinExistence type="inferred from homology"/>
<comment type="catalytic activity">
    <reaction evidence="9">
        <text>CMP + ATP = CDP + ADP</text>
        <dbReference type="Rhea" id="RHEA:11600"/>
        <dbReference type="ChEBI" id="CHEBI:30616"/>
        <dbReference type="ChEBI" id="CHEBI:58069"/>
        <dbReference type="ChEBI" id="CHEBI:60377"/>
        <dbReference type="ChEBI" id="CHEBI:456216"/>
        <dbReference type="EC" id="2.7.4.14"/>
    </reaction>
</comment>
<keyword evidence="4 9" id="KW-0418">Kinase</keyword>
<feature type="region of interest" description="NMPbind" evidence="9">
    <location>
        <begin position="37"/>
        <end position="67"/>
    </location>
</feature>
<dbReference type="NCBIfam" id="TIGR01359">
    <property type="entry name" value="UMP_CMP_kin_fam"/>
    <property type="match status" value="1"/>
</dbReference>
<evidence type="ECO:0000256" key="2">
    <source>
        <dbReference type="ARBA" id="ARBA00022679"/>
    </source>
</evidence>
<dbReference type="EC" id="2.7.4.14" evidence="9"/>
<dbReference type="InterPro" id="IPR033690">
    <property type="entry name" value="Adenylat_kinase_CS"/>
</dbReference>
<feature type="binding site" evidence="9">
    <location>
        <position position="151"/>
    </location>
    <ligand>
        <name>a ribonucleoside 5'-phosphate</name>
        <dbReference type="ChEBI" id="CHEBI:58043"/>
    </ligand>
</feature>
<keyword evidence="5 9" id="KW-0067">ATP-binding</keyword>
<accession>A0A9P0HRT0</accession>
<dbReference type="GO" id="GO:0006221">
    <property type="term" value="P:pyrimidine nucleotide biosynthetic process"/>
    <property type="evidence" value="ECO:0007669"/>
    <property type="project" value="UniProtKB-UniRule"/>
</dbReference>
<name>A0A9P0HRT0_NEZVI</name>
<dbReference type="GO" id="GO:0006207">
    <property type="term" value="P:'de novo' pyrimidine nucleobase biosynthetic process"/>
    <property type="evidence" value="ECO:0007669"/>
    <property type="project" value="InterPro"/>
</dbReference>
<gene>
    <name evidence="10" type="ORF">NEZAVI_LOCUS14224</name>
</gene>
<feature type="binding site" evidence="9">
    <location>
        <begin position="65"/>
        <end position="67"/>
    </location>
    <ligand>
        <name>a ribonucleoside 5'-phosphate</name>
        <dbReference type="ChEBI" id="CHEBI:58043"/>
    </ligand>
</feature>
<dbReference type="OrthoDB" id="442176at2759"/>
<dbReference type="CDD" id="cd01428">
    <property type="entry name" value="ADK"/>
    <property type="match status" value="1"/>
</dbReference>
<dbReference type="HAMAP" id="MF_03172">
    <property type="entry name" value="Adenylate_kinase_UMP_CMP_kin"/>
    <property type="match status" value="1"/>
</dbReference>
<dbReference type="Proteomes" id="UP001152798">
    <property type="component" value="Chromosome 6"/>
</dbReference>
<dbReference type="InterPro" id="IPR027417">
    <property type="entry name" value="P-loop_NTPase"/>
</dbReference>
<comment type="subunit">
    <text evidence="9">Monomer.</text>
</comment>
<feature type="binding site" evidence="9">
    <location>
        <position position="133"/>
    </location>
    <ligand>
        <name>ATP</name>
        <dbReference type="ChEBI" id="CHEBI:30616"/>
    </ligand>
</feature>
<dbReference type="EMBL" id="OV725082">
    <property type="protein sequence ID" value="CAH1406236.1"/>
    <property type="molecule type" value="Genomic_DNA"/>
</dbReference>
<organism evidence="10 11">
    <name type="scientific">Nezara viridula</name>
    <name type="common">Southern green stink bug</name>
    <name type="synonym">Cimex viridulus</name>
    <dbReference type="NCBI Taxonomy" id="85310"/>
    <lineage>
        <taxon>Eukaryota</taxon>
        <taxon>Metazoa</taxon>
        <taxon>Ecdysozoa</taxon>
        <taxon>Arthropoda</taxon>
        <taxon>Hexapoda</taxon>
        <taxon>Insecta</taxon>
        <taxon>Pterygota</taxon>
        <taxon>Neoptera</taxon>
        <taxon>Paraneoptera</taxon>
        <taxon>Hemiptera</taxon>
        <taxon>Heteroptera</taxon>
        <taxon>Panheteroptera</taxon>
        <taxon>Pentatomomorpha</taxon>
        <taxon>Pentatomoidea</taxon>
        <taxon>Pentatomidae</taxon>
        <taxon>Pentatominae</taxon>
        <taxon>Nezara</taxon>
    </lineage>
</organism>
<feature type="binding site" evidence="9">
    <location>
        <position position="140"/>
    </location>
    <ligand>
        <name>a ribonucleoside 5'-phosphate</name>
        <dbReference type="ChEBI" id="CHEBI:58043"/>
    </ligand>
</feature>
<dbReference type="GO" id="GO:0005524">
    <property type="term" value="F:ATP binding"/>
    <property type="evidence" value="ECO:0007669"/>
    <property type="project" value="UniProtKB-KW"/>
</dbReference>
<evidence type="ECO:0000256" key="5">
    <source>
        <dbReference type="ARBA" id="ARBA00022840"/>
    </source>
</evidence>
<evidence type="ECO:0000256" key="4">
    <source>
        <dbReference type="ARBA" id="ARBA00022777"/>
    </source>
</evidence>
<comment type="function">
    <text evidence="9">Catalyzes the phosphorylation of pyrimidine nucleoside monophosphates at the expense of ATP. Plays an important role in de novo pyrimidine nucleotide biosynthesis. Has preference for UMP and CMP as phosphate acceptors.</text>
</comment>
<evidence type="ECO:0000313" key="11">
    <source>
        <dbReference type="Proteomes" id="UP001152798"/>
    </source>
</evidence>
<evidence type="ECO:0000256" key="8">
    <source>
        <dbReference type="ARBA" id="ARBA00048116"/>
    </source>
</evidence>
<feature type="binding site" evidence="9">
    <location>
        <begin position="17"/>
        <end position="22"/>
    </location>
    <ligand>
        <name>ATP</name>
        <dbReference type="ChEBI" id="CHEBI:30616"/>
    </ligand>
</feature>
<feature type="binding site" evidence="9">
    <location>
        <position position="99"/>
    </location>
    <ligand>
        <name>CMP</name>
        <dbReference type="ChEBI" id="CHEBI:60377"/>
    </ligand>
</feature>
<sequence>MSQVMKPKVVFVLGGPGAGKGTQCANIVKEYGFVHLSAGDLLRDERQRPGSQYGELIETHIRNGTIVPVEITCKLIEIAMKNAQTNKFLIDGFPRNKDNLEGWKREMEDKVDLLFVLFLDCNEKVCVGRCLQRGAQGSGRSDDNEETLKKRIQTFYNDSLPIVEYYRTLNMVKTMDAGKSKEEVFSDIKEIFSKI</sequence>
<feature type="binding site" evidence="9">
    <location>
        <position position="43"/>
    </location>
    <ligand>
        <name>a ribonucleoside 5'-phosphate</name>
        <dbReference type="ChEBI" id="CHEBI:58043"/>
    </ligand>
</feature>
<keyword evidence="2 9" id="KW-0808">Transferase</keyword>
<comment type="cofactor">
    <cofactor evidence="9">
        <name>Mg(2+)</name>
        <dbReference type="ChEBI" id="CHEBI:18420"/>
    </cofactor>
    <text evidence="9">Binds 1 Mg(2+) ion per monomer.</text>
</comment>
<protein>
    <recommendedName>
        <fullName evidence="9">UMP-CMP kinase</fullName>
        <ecNumber evidence="9">2.7.4.14</ecNumber>
    </recommendedName>
    <alternativeName>
        <fullName evidence="9">Deoxycytidylate kinase</fullName>
        <shortName evidence="9">CK</shortName>
        <shortName evidence="9">dCMP kinase</shortName>
    </alternativeName>
    <alternativeName>
        <fullName evidence="9">Uridine monophosphate/cytidine monophosphate kinase</fullName>
        <shortName evidence="9">UMP/CMP kinase</shortName>
        <shortName evidence="9">UMP/CMPK</shortName>
    </alternativeName>
</protein>
<keyword evidence="7 9" id="KW-0539">Nucleus</keyword>
<dbReference type="GO" id="GO:0050145">
    <property type="term" value="F:nucleoside monophosphate kinase activity"/>
    <property type="evidence" value="ECO:0007669"/>
    <property type="project" value="UniProtKB-ARBA"/>
</dbReference>
<evidence type="ECO:0000256" key="6">
    <source>
        <dbReference type="ARBA" id="ARBA00022975"/>
    </source>
</evidence>
<dbReference type="AlphaFoldDB" id="A0A9P0HRT0"/>
<comment type="domain">
    <text evidence="9">Consists of three domains, a large central CORE domain and two small peripheral domains, NMPbind and LID, which undergo movements during catalysis. The LID domain closes over the site of phosphoryl transfer upon ATP binding. Assembling and dissambling the active center during each catalytic cycle provides an effective means to prevent ATP hydrolysis.</text>
</comment>
<evidence type="ECO:0000256" key="7">
    <source>
        <dbReference type="ARBA" id="ARBA00023242"/>
    </source>
</evidence>
<evidence type="ECO:0000256" key="9">
    <source>
        <dbReference type="HAMAP-Rule" id="MF_03172"/>
    </source>
</evidence>
<evidence type="ECO:0000313" key="10">
    <source>
        <dbReference type="EMBL" id="CAH1406236.1"/>
    </source>
</evidence>
<keyword evidence="1 9" id="KW-0963">Cytoplasm</keyword>
<dbReference type="Gene3D" id="3.40.50.300">
    <property type="entry name" value="P-loop containing nucleotide triphosphate hydrolases"/>
    <property type="match status" value="1"/>
</dbReference>
<comment type="similarity">
    <text evidence="9">Belongs to the adenylate kinase family. UMP-CMP kinase subfamily.</text>
</comment>
<dbReference type="Pfam" id="PF00406">
    <property type="entry name" value="ADK"/>
    <property type="match status" value="1"/>
</dbReference>
<dbReference type="PRINTS" id="PR00094">
    <property type="entry name" value="ADENYLTKNASE"/>
</dbReference>
<dbReference type="GO" id="GO:0005737">
    <property type="term" value="C:cytoplasm"/>
    <property type="evidence" value="ECO:0007669"/>
    <property type="project" value="UniProtKB-SubCell"/>
</dbReference>
<dbReference type="PANTHER" id="PTHR23359">
    <property type="entry name" value="NUCLEOTIDE KINASE"/>
    <property type="match status" value="1"/>
</dbReference>